<dbReference type="GO" id="GO:0022857">
    <property type="term" value="F:transmembrane transporter activity"/>
    <property type="evidence" value="ECO:0007669"/>
    <property type="project" value="InterPro"/>
</dbReference>
<feature type="transmembrane region" description="Helical" evidence="6">
    <location>
        <begin position="206"/>
        <end position="229"/>
    </location>
</feature>
<dbReference type="PANTHER" id="PTHR43791">
    <property type="entry name" value="PERMEASE-RELATED"/>
    <property type="match status" value="1"/>
</dbReference>
<keyword evidence="2" id="KW-0813">Transport</keyword>
<proteinExistence type="predicted"/>
<dbReference type="AlphaFoldDB" id="A0A8H7BMX0"/>
<evidence type="ECO:0000256" key="2">
    <source>
        <dbReference type="ARBA" id="ARBA00022448"/>
    </source>
</evidence>
<gene>
    <name evidence="7" type="ORF">EC973_003080</name>
</gene>
<feature type="transmembrane region" description="Helical" evidence="6">
    <location>
        <begin position="147"/>
        <end position="170"/>
    </location>
</feature>
<evidence type="ECO:0000256" key="4">
    <source>
        <dbReference type="ARBA" id="ARBA00022989"/>
    </source>
</evidence>
<keyword evidence="8" id="KW-1185">Reference proteome</keyword>
<dbReference type="InterPro" id="IPR011701">
    <property type="entry name" value="MFS"/>
</dbReference>
<dbReference type="SUPFAM" id="SSF103473">
    <property type="entry name" value="MFS general substrate transporter"/>
    <property type="match status" value="1"/>
</dbReference>
<feature type="transmembrane region" description="Helical" evidence="6">
    <location>
        <begin position="263"/>
        <end position="285"/>
    </location>
</feature>
<evidence type="ECO:0000256" key="1">
    <source>
        <dbReference type="ARBA" id="ARBA00004141"/>
    </source>
</evidence>
<dbReference type="OrthoDB" id="6730379at2759"/>
<dbReference type="PANTHER" id="PTHR43791:SF97">
    <property type="entry name" value="ALLANTOATE TRANSPORTER, PUTATIVE (AFU_ORTHOLOGUE AFUA_1G14700)-RELATED"/>
    <property type="match status" value="1"/>
</dbReference>
<comment type="caution">
    <text evidence="7">The sequence shown here is derived from an EMBL/GenBank/DDBJ whole genome shotgun (WGS) entry which is preliminary data.</text>
</comment>
<evidence type="ECO:0000256" key="6">
    <source>
        <dbReference type="SAM" id="Phobius"/>
    </source>
</evidence>
<dbReference type="Proteomes" id="UP000605846">
    <property type="component" value="Unassembled WGS sequence"/>
</dbReference>
<evidence type="ECO:0000313" key="7">
    <source>
        <dbReference type="EMBL" id="KAF7722518.1"/>
    </source>
</evidence>
<dbReference type="InterPro" id="IPR036259">
    <property type="entry name" value="MFS_trans_sf"/>
</dbReference>
<feature type="transmembrane region" description="Helical" evidence="6">
    <location>
        <begin position="44"/>
        <end position="67"/>
    </location>
</feature>
<evidence type="ECO:0000313" key="8">
    <source>
        <dbReference type="Proteomes" id="UP000605846"/>
    </source>
</evidence>
<reference evidence="7" key="1">
    <citation type="submission" date="2020-01" db="EMBL/GenBank/DDBJ databases">
        <title>Genome Sequencing of Three Apophysomyces-Like Fungal Strains Confirms a Novel Fungal Genus in the Mucoromycota with divergent Burkholderia-like Endosymbiotic Bacteria.</title>
        <authorList>
            <person name="Stajich J.E."/>
            <person name="Macias A.M."/>
            <person name="Carter-House D."/>
            <person name="Lovett B."/>
            <person name="Kasson L.R."/>
            <person name="Berry K."/>
            <person name="Grigoriev I."/>
            <person name="Chang Y."/>
            <person name="Spatafora J."/>
            <person name="Kasson M.T."/>
        </authorList>
    </citation>
    <scope>NUCLEOTIDE SEQUENCE</scope>
    <source>
        <strain evidence="7">NRRL A-21654</strain>
    </source>
</reference>
<dbReference type="Gene3D" id="1.20.1250.20">
    <property type="entry name" value="MFS general substrate transporter like domains"/>
    <property type="match status" value="2"/>
</dbReference>
<evidence type="ECO:0000256" key="5">
    <source>
        <dbReference type="ARBA" id="ARBA00023136"/>
    </source>
</evidence>
<keyword evidence="4 6" id="KW-1133">Transmembrane helix</keyword>
<protein>
    <submittedName>
        <fullName evidence="7">Uncharacterized protein</fullName>
    </submittedName>
</protein>
<sequence>MYRRSEQTMRLGAFWLCNGISLAIGGVISYGIGHLHDVAGLKGWQWVMLLLGCVTILVGLITFFFLIDDPRSLRWYHNAEEQILVEERIRDNAVVRNTKVNYDHIKEALREKRFWCFCLISLLANMQNGALTSYSATITAGFGFDKFQAIILQAPTGLVDCLYILVAAYVSQRTGQTIYVGCVCLLGTATGLLLLEFIPVARLKLIGLYFCWGYAAAYVMLIASVASNVSGYTKKIFYNGMSMIFYTAGNFVGPFLMDSSTKHYLGGMIGLVIADFLAIALFLYARWEMVKVNRKRLADPAPEPTNVEDDLTDVQDHNFIYRM</sequence>
<organism evidence="7 8">
    <name type="scientific">Apophysomyces ossiformis</name>
    <dbReference type="NCBI Taxonomy" id="679940"/>
    <lineage>
        <taxon>Eukaryota</taxon>
        <taxon>Fungi</taxon>
        <taxon>Fungi incertae sedis</taxon>
        <taxon>Mucoromycota</taxon>
        <taxon>Mucoromycotina</taxon>
        <taxon>Mucoromycetes</taxon>
        <taxon>Mucorales</taxon>
        <taxon>Mucorineae</taxon>
        <taxon>Mucoraceae</taxon>
        <taxon>Apophysomyces</taxon>
    </lineage>
</organism>
<comment type="subcellular location">
    <subcellularLocation>
        <location evidence="1">Membrane</location>
        <topology evidence="1">Multi-pass membrane protein</topology>
    </subcellularLocation>
</comment>
<name>A0A8H7BMX0_9FUNG</name>
<dbReference type="EMBL" id="JABAYA010000191">
    <property type="protein sequence ID" value="KAF7722518.1"/>
    <property type="molecule type" value="Genomic_DNA"/>
</dbReference>
<keyword evidence="5 6" id="KW-0472">Membrane</keyword>
<feature type="transmembrane region" description="Helical" evidence="6">
    <location>
        <begin position="177"/>
        <end position="200"/>
    </location>
</feature>
<dbReference type="Pfam" id="PF07690">
    <property type="entry name" value="MFS_1"/>
    <property type="match status" value="1"/>
</dbReference>
<accession>A0A8H7BMX0</accession>
<feature type="transmembrane region" description="Helical" evidence="6">
    <location>
        <begin position="12"/>
        <end position="32"/>
    </location>
</feature>
<evidence type="ECO:0000256" key="3">
    <source>
        <dbReference type="ARBA" id="ARBA00022692"/>
    </source>
</evidence>
<feature type="transmembrane region" description="Helical" evidence="6">
    <location>
        <begin position="114"/>
        <end position="135"/>
    </location>
</feature>
<keyword evidence="3 6" id="KW-0812">Transmembrane</keyword>
<dbReference type="GO" id="GO:0016020">
    <property type="term" value="C:membrane"/>
    <property type="evidence" value="ECO:0007669"/>
    <property type="project" value="UniProtKB-SubCell"/>
</dbReference>
<feature type="transmembrane region" description="Helical" evidence="6">
    <location>
        <begin position="236"/>
        <end position="257"/>
    </location>
</feature>